<proteinExistence type="inferred from homology"/>
<evidence type="ECO:0000256" key="1">
    <source>
        <dbReference type="ARBA" id="ARBA00002480"/>
    </source>
</evidence>
<keyword evidence="6" id="KW-1133">Transmembrane helix</keyword>
<evidence type="ECO:0000256" key="8">
    <source>
        <dbReference type="ARBA" id="ARBA00023136"/>
    </source>
</evidence>
<evidence type="ECO:0000256" key="7">
    <source>
        <dbReference type="ARBA" id="ARBA00023128"/>
    </source>
</evidence>
<dbReference type="AlphaFoldDB" id="A0A8T2T227"/>
<comment type="function">
    <text evidence="1">This protein is one of the nuclear-coded polypeptide chains of cytochrome c oxidase, the terminal oxidase in mitochondrial electron transport.</text>
</comment>
<comment type="subcellular location">
    <subcellularLocation>
        <location evidence="3">Membrane</location>
    </subcellularLocation>
    <subcellularLocation>
        <location evidence="2">Mitochondrion</location>
    </subcellularLocation>
</comment>
<dbReference type="GO" id="GO:0005739">
    <property type="term" value="C:mitochondrion"/>
    <property type="evidence" value="ECO:0007669"/>
    <property type="project" value="UniProtKB-SubCell"/>
</dbReference>
<keyword evidence="7" id="KW-0496">Mitochondrion</keyword>
<comment type="caution">
    <text evidence="9">The sequence shown here is derived from an EMBL/GenBank/DDBJ whole genome shotgun (WGS) entry which is preliminary data.</text>
</comment>
<dbReference type="OMA" id="VAHVAYK"/>
<gene>
    <name evidence="9" type="ORF">KP509_16G077500</name>
</gene>
<reference evidence="9" key="1">
    <citation type="submission" date="2021-08" db="EMBL/GenBank/DDBJ databases">
        <title>WGS assembly of Ceratopteris richardii.</title>
        <authorList>
            <person name="Marchant D.B."/>
            <person name="Chen G."/>
            <person name="Jenkins J."/>
            <person name="Shu S."/>
            <person name="Leebens-Mack J."/>
            <person name="Grimwood J."/>
            <person name="Schmutz J."/>
            <person name="Soltis P."/>
            <person name="Soltis D."/>
            <person name="Chen Z.-H."/>
        </authorList>
    </citation>
    <scope>NUCLEOTIDE SEQUENCE</scope>
    <source>
        <strain evidence="9">Whitten #5841</strain>
        <tissue evidence="9">Leaf</tissue>
    </source>
</reference>
<dbReference type="InterPro" id="IPR008432">
    <property type="entry name" value="COX5C"/>
</dbReference>
<evidence type="ECO:0000256" key="4">
    <source>
        <dbReference type="ARBA" id="ARBA00009591"/>
    </source>
</evidence>
<accession>A0A8T2T227</accession>
<evidence type="ECO:0000256" key="2">
    <source>
        <dbReference type="ARBA" id="ARBA00004173"/>
    </source>
</evidence>
<dbReference type="EMBL" id="CM035421">
    <property type="protein sequence ID" value="KAH7388478.1"/>
    <property type="molecule type" value="Genomic_DNA"/>
</dbReference>
<dbReference type="GO" id="GO:0016020">
    <property type="term" value="C:membrane"/>
    <property type="evidence" value="ECO:0007669"/>
    <property type="project" value="UniProtKB-SubCell"/>
</dbReference>
<evidence type="ECO:0000256" key="3">
    <source>
        <dbReference type="ARBA" id="ARBA00004370"/>
    </source>
</evidence>
<evidence type="ECO:0008006" key="11">
    <source>
        <dbReference type="Google" id="ProtNLM"/>
    </source>
</evidence>
<evidence type="ECO:0000256" key="6">
    <source>
        <dbReference type="ARBA" id="ARBA00022989"/>
    </source>
</evidence>
<protein>
    <recommendedName>
        <fullName evidence="11">Cytochrome c oxidase subunit 5C</fullName>
    </recommendedName>
</protein>
<evidence type="ECO:0000256" key="5">
    <source>
        <dbReference type="ARBA" id="ARBA00022692"/>
    </source>
</evidence>
<dbReference type="Proteomes" id="UP000825935">
    <property type="component" value="Chromosome 16"/>
</dbReference>
<comment type="similarity">
    <text evidence="4">Belongs to the cytochrome c oxidase subunit 5C family.</text>
</comment>
<dbReference type="PANTHER" id="PTHR34372:SF2">
    <property type="entry name" value="CYTOCHROME C OXIDASE SUBUNIT 5C-2-RELATED"/>
    <property type="match status" value="1"/>
</dbReference>
<dbReference type="PANTHER" id="PTHR34372">
    <property type="entry name" value="CYTOCHROME C OXIDASE SUBUNIT 5C-2-RELATED"/>
    <property type="match status" value="1"/>
</dbReference>
<evidence type="ECO:0000313" key="10">
    <source>
        <dbReference type="Proteomes" id="UP000825935"/>
    </source>
</evidence>
<organism evidence="9 10">
    <name type="scientific">Ceratopteris richardii</name>
    <name type="common">Triangle waterfern</name>
    <dbReference type="NCBI Taxonomy" id="49495"/>
    <lineage>
        <taxon>Eukaryota</taxon>
        <taxon>Viridiplantae</taxon>
        <taxon>Streptophyta</taxon>
        <taxon>Embryophyta</taxon>
        <taxon>Tracheophyta</taxon>
        <taxon>Polypodiopsida</taxon>
        <taxon>Polypodiidae</taxon>
        <taxon>Polypodiales</taxon>
        <taxon>Pteridineae</taxon>
        <taxon>Pteridaceae</taxon>
        <taxon>Parkerioideae</taxon>
        <taxon>Ceratopteris</taxon>
    </lineage>
</organism>
<sequence length="65" mass="7061">MGLASHAVAATAKIKPNPVKEIIAGLVIAISGGAMWKMYQLNDRRKTAEFYAMLDRGEITVVVDE</sequence>
<keyword evidence="10" id="KW-1185">Reference proteome</keyword>
<dbReference type="OrthoDB" id="506921at2759"/>
<keyword evidence="5" id="KW-0812">Transmembrane</keyword>
<evidence type="ECO:0000313" key="9">
    <source>
        <dbReference type="EMBL" id="KAH7388478.1"/>
    </source>
</evidence>
<keyword evidence="8" id="KW-0472">Membrane</keyword>
<name>A0A8T2T227_CERRI</name>